<organism evidence="1 2">
    <name type="scientific">Blautia fusiformis</name>
    <dbReference type="NCBI Taxonomy" id="2881264"/>
    <lineage>
        <taxon>Bacteria</taxon>
        <taxon>Bacillati</taxon>
        <taxon>Bacillota</taxon>
        <taxon>Clostridia</taxon>
        <taxon>Lachnospirales</taxon>
        <taxon>Lachnospiraceae</taxon>
        <taxon>Blautia</taxon>
    </lineage>
</organism>
<evidence type="ECO:0000313" key="2">
    <source>
        <dbReference type="Proteomes" id="UP001198612"/>
    </source>
</evidence>
<name>A0AAW4WCY6_9FIRM</name>
<dbReference type="AlphaFoldDB" id="A0AAW4WCY6"/>
<reference evidence="1 2" key="1">
    <citation type="submission" date="2021-10" db="EMBL/GenBank/DDBJ databases">
        <title>Anaerobic single-cell dispensing facilitates the cultivation of human gut bacteria.</title>
        <authorList>
            <person name="Afrizal A."/>
        </authorList>
    </citation>
    <scope>NUCLEOTIDE SEQUENCE [LARGE SCALE GENOMIC DNA]</scope>
    <source>
        <strain evidence="1 2">CLA-AA-H217</strain>
    </source>
</reference>
<dbReference type="Proteomes" id="UP001198612">
    <property type="component" value="Unassembled WGS sequence"/>
</dbReference>
<keyword evidence="2" id="KW-1185">Reference proteome</keyword>
<evidence type="ECO:0000313" key="1">
    <source>
        <dbReference type="EMBL" id="MCC2227271.1"/>
    </source>
</evidence>
<gene>
    <name evidence="1" type="ORF">LKD40_05560</name>
</gene>
<protein>
    <submittedName>
        <fullName evidence="1">Uncharacterized protein</fullName>
    </submittedName>
</protein>
<sequence>MEKGERGKGDAREACAVCHRGFVGGWLLRRRNSAKTASKILELASEAAQTARIFEATQISGA</sequence>
<proteinExistence type="predicted"/>
<dbReference type="EMBL" id="JAJEQQ010000006">
    <property type="protein sequence ID" value="MCC2227271.1"/>
    <property type="molecule type" value="Genomic_DNA"/>
</dbReference>
<comment type="caution">
    <text evidence="1">The sequence shown here is derived from an EMBL/GenBank/DDBJ whole genome shotgun (WGS) entry which is preliminary data.</text>
</comment>
<accession>A0AAW4WCY6</accession>